<evidence type="ECO:0000256" key="1">
    <source>
        <dbReference type="SAM" id="Coils"/>
    </source>
</evidence>
<evidence type="ECO:0000313" key="3">
    <source>
        <dbReference type="EMBL" id="SJZ65394.1"/>
    </source>
</evidence>
<organism evidence="3 4">
    <name type="scientific">Marinactinospora thermotolerans DSM 45154</name>
    <dbReference type="NCBI Taxonomy" id="1122192"/>
    <lineage>
        <taxon>Bacteria</taxon>
        <taxon>Bacillati</taxon>
        <taxon>Actinomycetota</taxon>
        <taxon>Actinomycetes</taxon>
        <taxon>Streptosporangiales</taxon>
        <taxon>Nocardiopsidaceae</taxon>
        <taxon>Marinactinospora</taxon>
    </lineage>
</organism>
<sequence>MSTDSDGTAGAEPEDVGTSAPEQSSHASGNGGVPLVLPESVRTRVIDYGSDVLGGLPITDLPPVLRRVAKFEPRRRARLAGPQIAAQLETDATFRGRVAERMEAVWPELTEGLRKGVVPPAADPVTVAAAAYLIRPDGWVDVVNRVNSELERRASAKEADEAAETIAELRRQIGELKDEHRDEVIRLRAELREQRGEIAELRRRIHAERQRAKEAIGRAEQAIAEAADRSGNAAGQVSAVEAENRRLRNRLAAAEAQVDNARRAARAGRSAEEARLRVLVDVLLDAAHGLRRELALPTSIESPADLVAGGARGRTPMTGGLPTDDPALIDQLLTMPRVHLLVDGYNVTKTGYGTLPLADQRTRLMAGLEGLASRTKAEITCVFDGAEVDLPPVQSGQRRVRLLFSEPGETADELIIRLVRAEPSGRPLAVVTSDREIVSAVRREGAHAVPSALLLRRLDPSA</sequence>
<feature type="region of interest" description="Disordered" evidence="2">
    <location>
        <begin position="1"/>
        <end position="35"/>
    </location>
</feature>
<evidence type="ECO:0000256" key="2">
    <source>
        <dbReference type="SAM" id="MobiDB-lite"/>
    </source>
</evidence>
<evidence type="ECO:0000313" key="4">
    <source>
        <dbReference type="Proteomes" id="UP000190637"/>
    </source>
</evidence>
<dbReference type="STRING" id="1122192.SAMN02745673_01079"/>
<reference evidence="3 4" key="1">
    <citation type="submission" date="2017-02" db="EMBL/GenBank/DDBJ databases">
        <authorList>
            <person name="Peterson S.W."/>
        </authorList>
    </citation>
    <scope>NUCLEOTIDE SEQUENCE [LARGE SCALE GENOMIC DNA]</scope>
    <source>
        <strain evidence="3 4">DSM 45154</strain>
    </source>
</reference>
<dbReference type="AlphaFoldDB" id="A0A1T4MF51"/>
<gene>
    <name evidence="3" type="ORF">SAMN02745673_01079</name>
</gene>
<dbReference type="PANTHER" id="PTHR34547">
    <property type="entry name" value="YACP-LIKE NYN DOMAIN PROTEIN"/>
    <property type="match status" value="1"/>
</dbReference>
<feature type="coiled-coil region" evidence="1">
    <location>
        <begin position="152"/>
        <end position="264"/>
    </location>
</feature>
<dbReference type="PANTHER" id="PTHR34547:SF1">
    <property type="entry name" value="YACP-LIKE NYN DOMAIN PROTEIN"/>
    <property type="match status" value="1"/>
</dbReference>
<dbReference type="OrthoDB" id="5145920at2"/>
<name>A0A1T4MF51_9ACTN</name>
<dbReference type="EMBL" id="FUWS01000002">
    <property type="protein sequence ID" value="SJZ65394.1"/>
    <property type="molecule type" value="Genomic_DNA"/>
</dbReference>
<dbReference type="Pfam" id="PF05991">
    <property type="entry name" value="NYN_YacP"/>
    <property type="match status" value="1"/>
</dbReference>
<keyword evidence="1" id="KW-0175">Coiled coil</keyword>
<protein>
    <submittedName>
        <fullName evidence="3">Predicted RNA-binding protein containing a PIN domain</fullName>
    </submittedName>
</protein>
<dbReference type="InterPro" id="IPR010298">
    <property type="entry name" value="YacP-like"/>
</dbReference>
<dbReference type="Proteomes" id="UP000190637">
    <property type="component" value="Unassembled WGS sequence"/>
</dbReference>
<proteinExistence type="predicted"/>
<accession>A0A1T4MF51</accession>
<keyword evidence="4" id="KW-1185">Reference proteome</keyword>
<dbReference type="RefSeq" id="WP_078760454.1">
    <property type="nucleotide sequence ID" value="NZ_FUWS01000002.1"/>
</dbReference>